<evidence type="ECO:0000259" key="6">
    <source>
        <dbReference type="PROSITE" id="PS51336"/>
    </source>
</evidence>
<dbReference type="InterPro" id="IPR006602">
    <property type="entry name" value="DM10_dom"/>
</dbReference>
<feature type="non-terminal residue" evidence="7">
    <location>
        <position position="1"/>
    </location>
</feature>
<evidence type="ECO:0000256" key="5">
    <source>
        <dbReference type="ARBA" id="ARBA00023273"/>
    </source>
</evidence>
<accession>A0ABD0QG48</accession>
<gene>
    <name evidence="7" type="ORF">M9458_020866</name>
</gene>
<dbReference type="Gene3D" id="2.30.29.170">
    <property type="match status" value="1"/>
</dbReference>
<feature type="domain" description="DM10" evidence="6">
    <location>
        <begin position="1"/>
        <end position="50"/>
    </location>
</feature>
<dbReference type="AlphaFoldDB" id="A0ABD0QG48"/>
<sequence length="96" mass="11104">KPGQELFKSEMSEYFTAQDLYVGARLDLNNQPFQLLDADEFTFNYMEQHADEFPKANIGTIISKVKSISEEEQKKVKQFFTMTDPSSTGFIPYESF</sequence>
<keyword evidence="3" id="KW-0677">Repeat</keyword>
<protein>
    <recommendedName>
        <fullName evidence="6">DM10 domain-containing protein</fullName>
    </recommendedName>
</protein>
<evidence type="ECO:0000313" key="7">
    <source>
        <dbReference type="EMBL" id="KAL0185169.1"/>
    </source>
</evidence>
<dbReference type="PANTHER" id="PTHR12086">
    <property type="entry name" value="EF-HAND DOMAIN C-TERMINAL CONTAINING PROTEIN"/>
    <property type="match status" value="1"/>
</dbReference>
<dbReference type="InterPro" id="IPR040193">
    <property type="entry name" value="EFHC1/EFHC2/EFHB"/>
</dbReference>
<evidence type="ECO:0000256" key="2">
    <source>
        <dbReference type="ARBA" id="ARBA00022490"/>
    </source>
</evidence>
<dbReference type="GO" id="GO:0005930">
    <property type="term" value="C:axoneme"/>
    <property type="evidence" value="ECO:0007669"/>
    <property type="project" value="UniProtKB-SubCell"/>
</dbReference>
<evidence type="ECO:0000256" key="1">
    <source>
        <dbReference type="ARBA" id="ARBA00004430"/>
    </source>
</evidence>
<organism evidence="7 8">
    <name type="scientific">Cirrhinus mrigala</name>
    <name type="common">Mrigala</name>
    <dbReference type="NCBI Taxonomy" id="683832"/>
    <lineage>
        <taxon>Eukaryota</taxon>
        <taxon>Metazoa</taxon>
        <taxon>Chordata</taxon>
        <taxon>Craniata</taxon>
        <taxon>Vertebrata</taxon>
        <taxon>Euteleostomi</taxon>
        <taxon>Actinopterygii</taxon>
        <taxon>Neopterygii</taxon>
        <taxon>Teleostei</taxon>
        <taxon>Ostariophysi</taxon>
        <taxon>Cypriniformes</taxon>
        <taxon>Cyprinidae</taxon>
        <taxon>Labeoninae</taxon>
        <taxon>Labeonini</taxon>
        <taxon>Cirrhinus</taxon>
    </lineage>
</organism>
<dbReference type="PANTHER" id="PTHR12086:SF11">
    <property type="entry name" value="EF-HAND DOMAIN-CONTAINING FAMILY MEMBER C2"/>
    <property type="match status" value="1"/>
</dbReference>
<dbReference type="PROSITE" id="PS51336">
    <property type="entry name" value="DM10"/>
    <property type="match status" value="1"/>
</dbReference>
<feature type="non-terminal residue" evidence="7">
    <location>
        <position position="96"/>
    </location>
</feature>
<keyword evidence="4" id="KW-0206">Cytoskeleton</keyword>
<dbReference type="Pfam" id="PF06565">
    <property type="entry name" value="DM10_dom"/>
    <property type="match status" value="1"/>
</dbReference>
<comment type="caution">
    <text evidence="7">The sequence shown here is derived from an EMBL/GenBank/DDBJ whole genome shotgun (WGS) entry which is preliminary data.</text>
</comment>
<keyword evidence="2" id="KW-0963">Cytoplasm</keyword>
<keyword evidence="8" id="KW-1185">Reference proteome</keyword>
<evidence type="ECO:0000256" key="4">
    <source>
        <dbReference type="ARBA" id="ARBA00023212"/>
    </source>
</evidence>
<evidence type="ECO:0000313" key="8">
    <source>
        <dbReference type="Proteomes" id="UP001529510"/>
    </source>
</evidence>
<keyword evidence="5" id="KW-0966">Cell projection</keyword>
<proteinExistence type="predicted"/>
<dbReference type="Proteomes" id="UP001529510">
    <property type="component" value="Unassembled WGS sequence"/>
</dbReference>
<evidence type="ECO:0000256" key="3">
    <source>
        <dbReference type="ARBA" id="ARBA00022737"/>
    </source>
</evidence>
<dbReference type="EMBL" id="JAMKFB020000009">
    <property type="protein sequence ID" value="KAL0185169.1"/>
    <property type="molecule type" value="Genomic_DNA"/>
</dbReference>
<reference evidence="7 8" key="1">
    <citation type="submission" date="2024-05" db="EMBL/GenBank/DDBJ databases">
        <title>Genome sequencing and assembly of Indian major carp, Cirrhinus mrigala (Hamilton, 1822).</title>
        <authorList>
            <person name="Mohindra V."/>
            <person name="Chowdhury L.M."/>
            <person name="Lal K."/>
            <person name="Jena J.K."/>
        </authorList>
    </citation>
    <scope>NUCLEOTIDE SEQUENCE [LARGE SCALE GENOMIC DNA]</scope>
    <source>
        <strain evidence="7">CM1030</strain>
        <tissue evidence="7">Blood</tissue>
    </source>
</reference>
<name>A0ABD0QG48_CIRMR</name>
<comment type="subcellular location">
    <subcellularLocation>
        <location evidence="1">Cytoplasm</location>
        <location evidence="1">Cytoskeleton</location>
        <location evidence="1">Cilium axoneme</location>
    </subcellularLocation>
</comment>